<dbReference type="Pfam" id="PF21088">
    <property type="entry name" value="MS_channel_1st"/>
    <property type="match status" value="1"/>
</dbReference>
<feature type="transmembrane region" description="Helical" evidence="7">
    <location>
        <begin position="185"/>
        <end position="204"/>
    </location>
</feature>
<dbReference type="Proteomes" id="UP000004596">
    <property type="component" value="Unassembled WGS sequence"/>
</dbReference>
<feature type="domain" description="Mechanosensitive ion channel MscS" evidence="8">
    <location>
        <begin position="230"/>
        <end position="296"/>
    </location>
</feature>
<dbReference type="InterPro" id="IPR011066">
    <property type="entry name" value="MscS_channel_C_sf"/>
</dbReference>
<reference evidence="11 12" key="2">
    <citation type="submission" date="2008-04" db="EMBL/GenBank/DDBJ databases">
        <authorList>
            <person name="Fulton L."/>
            <person name="Clifton S."/>
            <person name="Fulton B."/>
            <person name="Xu J."/>
            <person name="Minx P."/>
            <person name="Pepin K.H."/>
            <person name="Johnson M."/>
            <person name="Thiruvilangam P."/>
            <person name="Bhonagiri V."/>
            <person name="Nash W.E."/>
            <person name="Mardis E.R."/>
            <person name="Wilson R.K."/>
        </authorList>
    </citation>
    <scope>NUCLEOTIDE SEQUENCE [LARGE SCALE GENOMIC DNA]</scope>
    <source>
        <strain evidence="11 12">DSM 17393</strain>
    </source>
</reference>
<feature type="transmembrane region" description="Helical" evidence="7">
    <location>
        <begin position="108"/>
        <end position="130"/>
    </location>
</feature>
<dbReference type="Gene3D" id="3.30.70.100">
    <property type="match status" value="1"/>
</dbReference>
<comment type="subcellular location">
    <subcellularLocation>
        <location evidence="1">Cell membrane</location>
        <topology evidence="1">Multi-pass membrane protein</topology>
    </subcellularLocation>
</comment>
<keyword evidence="6 7" id="KW-0472">Membrane</keyword>
<feature type="transmembrane region" description="Helical" evidence="7">
    <location>
        <begin position="210"/>
        <end position="228"/>
    </location>
</feature>
<dbReference type="SUPFAM" id="SSF82861">
    <property type="entry name" value="Mechanosensitive channel protein MscS (YggB), transmembrane region"/>
    <property type="match status" value="1"/>
</dbReference>
<dbReference type="PANTHER" id="PTHR43634:SF2">
    <property type="entry name" value="LOW CONDUCTANCE MECHANOSENSITIVE CHANNEL YNAI"/>
    <property type="match status" value="1"/>
</dbReference>
<dbReference type="Pfam" id="PF00924">
    <property type="entry name" value="MS_channel_2nd"/>
    <property type="match status" value="1"/>
</dbReference>
<feature type="transmembrane region" description="Helical" evidence="7">
    <location>
        <begin position="150"/>
        <end position="173"/>
    </location>
</feature>
<evidence type="ECO:0000259" key="9">
    <source>
        <dbReference type="Pfam" id="PF21082"/>
    </source>
</evidence>
<name>B3CDI8_9BACE</name>
<evidence type="ECO:0000259" key="8">
    <source>
        <dbReference type="Pfam" id="PF00924"/>
    </source>
</evidence>
<sequence>MFLTISNGVMQIILMFLFIYIIYLIMNRNFSLSVCFYIIQNQGYSIKCLIKKFPAMLEREIWGNTLEDWGISILIILGTIVLMKLISFLSRKVLNPFITRTNNRLDDIIYYSLESPVKFAIMLLGIWIAIHRLVSPDSFVKVIDNAYKILIILDITWIFARLSSSLLQIYWGRQSDGQNNKMMPIIRRTILVIVWIIGLVMALSNIGVNIGALLGTLGIGGIAFALAAQDTVKNVFGAFTILTDKPFNIGDTIRVDNIEGTVIDVGVRSTKIMDYNKRIITFPNYKVTDASIINISSEPMRRVVLKLGLTYNTTSEKMKEALNILKAIPKRIENVSSKPSDTTAVFTEYTDSALNIMYIYFIEKQGDILMVTSNVNMEILDSFNKAGIDFAFPTRTIYVEKDELADLAKEKK</sequence>
<evidence type="ECO:0000256" key="7">
    <source>
        <dbReference type="SAM" id="Phobius"/>
    </source>
</evidence>
<dbReference type="Gene3D" id="1.10.287.1260">
    <property type="match status" value="1"/>
</dbReference>
<evidence type="ECO:0000313" key="11">
    <source>
        <dbReference type="EMBL" id="EDV04834.1"/>
    </source>
</evidence>
<dbReference type="Gene3D" id="2.30.30.60">
    <property type="match status" value="1"/>
</dbReference>
<evidence type="ECO:0000256" key="4">
    <source>
        <dbReference type="ARBA" id="ARBA00022692"/>
    </source>
</evidence>
<dbReference type="GO" id="GO:0005886">
    <property type="term" value="C:plasma membrane"/>
    <property type="evidence" value="ECO:0007669"/>
    <property type="project" value="UniProtKB-SubCell"/>
</dbReference>
<dbReference type="InterPro" id="IPR006685">
    <property type="entry name" value="MscS_channel_2nd"/>
</dbReference>
<evidence type="ECO:0000256" key="6">
    <source>
        <dbReference type="ARBA" id="ARBA00023136"/>
    </source>
</evidence>
<dbReference type="InterPro" id="IPR045042">
    <property type="entry name" value="YnaI-like"/>
</dbReference>
<gene>
    <name evidence="11" type="ORF">BACINT_03975</name>
</gene>
<dbReference type="InterPro" id="IPR023408">
    <property type="entry name" value="MscS_beta-dom_sf"/>
</dbReference>
<dbReference type="InterPro" id="IPR049142">
    <property type="entry name" value="MS_channel_1st"/>
</dbReference>
<protein>
    <submittedName>
        <fullName evidence="11">Transporter, small conductance mechanosensitive ion channel MscS family protein</fullName>
    </submittedName>
</protein>
<dbReference type="InterPro" id="IPR010920">
    <property type="entry name" value="LSM_dom_sf"/>
</dbReference>
<evidence type="ECO:0000259" key="10">
    <source>
        <dbReference type="Pfam" id="PF21088"/>
    </source>
</evidence>
<dbReference type="PANTHER" id="PTHR43634">
    <property type="entry name" value="OW CONDUCTANCE MECHANOSENSITIVE CHANNEL"/>
    <property type="match status" value="1"/>
</dbReference>
<feature type="domain" description="Mechanosensitive ion channel transmembrane helices 2/3" evidence="10">
    <location>
        <begin position="190"/>
        <end position="229"/>
    </location>
</feature>
<dbReference type="AlphaFoldDB" id="B3CDI8"/>
<dbReference type="SUPFAM" id="SSF82689">
    <property type="entry name" value="Mechanosensitive channel protein MscS (YggB), C-terminal domain"/>
    <property type="match status" value="1"/>
</dbReference>
<keyword evidence="3" id="KW-1003">Cell membrane</keyword>
<evidence type="ECO:0000256" key="3">
    <source>
        <dbReference type="ARBA" id="ARBA00022475"/>
    </source>
</evidence>
<reference evidence="11 12" key="1">
    <citation type="submission" date="2008-04" db="EMBL/GenBank/DDBJ databases">
        <title>Draft genome sequence of Bacteroides intestinalis (DSM 17393).</title>
        <authorList>
            <person name="Sudarsanam P."/>
            <person name="Ley R."/>
            <person name="Guruge J."/>
            <person name="Turnbaugh P.J."/>
            <person name="Mahowald M."/>
            <person name="Liep D."/>
            <person name="Gordon J."/>
        </authorList>
    </citation>
    <scope>NUCLEOTIDE SEQUENCE [LARGE SCALE GENOMIC DNA]</scope>
    <source>
        <strain evidence="11 12">DSM 17393</strain>
    </source>
</reference>
<dbReference type="STRING" id="471870.BACINT_03975"/>
<dbReference type="SUPFAM" id="SSF50182">
    <property type="entry name" value="Sm-like ribonucleoproteins"/>
    <property type="match status" value="1"/>
</dbReference>
<feature type="transmembrane region" description="Helical" evidence="7">
    <location>
        <begin position="69"/>
        <end position="87"/>
    </location>
</feature>
<dbReference type="GO" id="GO:0008381">
    <property type="term" value="F:mechanosensitive monoatomic ion channel activity"/>
    <property type="evidence" value="ECO:0007669"/>
    <property type="project" value="UniProtKB-ARBA"/>
</dbReference>
<feature type="transmembrane region" description="Helical" evidence="7">
    <location>
        <begin position="7"/>
        <end position="26"/>
    </location>
</feature>
<keyword evidence="5 7" id="KW-1133">Transmembrane helix</keyword>
<evidence type="ECO:0000256" key="2">
    <source>
        <dbReference type="ARBA" id="ARBA00008017"/>
    </source>
</evidence>
<accession>B3CDI8</accession>
<comment type="caution">
    <text evidence="11">The sequence shown here is derived from an EMBL/GenBank/DDBJ whole genome shotgun (WGS) entry which is preliminary data.</text>
</comment>
<dbReference type="InterPro" id="IPR049278">
    <property type="entry name" value="MS_channel_C"/>
</dbReference>
<evidence type="ECO:0000256" key="1">
    <source>
        <dbReference type="ARBA" id="ARBA00004651"/>
    </source>
</evidence>
<dbReference type="eggNOG" id="COG0668">
    <property type="taxonomic scope" value="Bacteria"/>
</dbReference>
<organism evidence="11 12">
    <name type="scientific">Bacteroides intestinalis DSM 17393</name>
    <dbReference type="NCBI Taxonomy" id="471870"/>
    <lineage>
        <taxon>Bacteria</taxon>
        <taxon>Pseudomonadati</taxon>
        <taxon>Bacteroidota</taxon>
        <taxon>Bacteroidia</taxon>
        <taxon>Bacteroidales</taxon>
        <taxon>Bacteroidaceae</taxon>
        <taxon>Bacteroides</taxon>
    </lineage>
</organism>
<evidence type="ECO:0000256" key="5">
    <source>
        <dbReference type="ARBA" id="ARBA00022989"/>
    </source>
</evidence>
<feature type="domain" description="Mechanosensitive ion channel MscS C-terminal" evidence="9">
    <location>
        <begin position="303"/>
        <end position="390"/>
    </location>
</feature>
<evidence type="ECO:0000313" key="12">
    <source>
        <dbReference type="Proteomes" id="UP000004596"/>
    </source>
</evidence>
<dbReference type="Pfam" id="PF21082">
    <property type="entry name" value="MS_channel_3rd"/>
    <property type="match status" value="1"/>
</dbReference>
<dbReference type="InterPro" id="IPR011014">
    <property type="entry name" value="MscS_channel_TM-2"/>
</dbReference>
<dbReference type="EMBL" id="ABJL02000008">
    <property type="protein sequence ID" value="EDV04834.1"/>
    <property type="molecule type" value="Genomic_DNA"/>
</dbReference>
<keyword evidence="4 7" id="KW-0812">Transmembrane</keyword>
<proteinExistence type="inferred from homology"/>
<comment type="similarity">
    <text evidence="2">Belongs to the MscS (TC 1.A.23) family.</text>
</comment>